<organism evidence="2 3">
    <name type="scientific">Paludibaculum fermentans</name>
    <dbReference type="NCBI Taxonomy" id="1473598"/>
    <lineage>
        <taxon>Bacteria</taxon>
        <taxon>Pseudomonadati</taxon>
        <taxon>Acidobacteriota</taxon>
        <taxon>Terriglobia</taxon>
        <taxon>Bryobacterales</taxon>
        <taxon>Bryobacteraceae</taxon>
        <taxon>Paludibaculum</taxon>
    </lineage>
</organism>
<dbReference type="Gene3D" id="1.10.10.10">
    <property type="entry name" value="Winged helix-like DNA-binding domain superfamily/Winged helix DNA-binding domain"/>
    <property type="match status" value="1"/>
</dbReference>
<proteinExistence type="predicted"/>
<evidence type="ECO:0000313" key="3">
    <source>
        <dbReference type="Proteomes" id="UP000593892"/>
    </source>
</evidence>
<accession>A0A7S7NLL1</accession>
<dbReference type="Proteomes" id="UP000593892">
    <property type="component" value="Chromosome"/>
</dbReference>
<gene>
    <name evidence="2" type="ORF">IRI77_23985</name>
</gene>
<dbReference type="Pfam" id="PF07638">
    <property type="entry name" value="Sigma70_ECF"/>
    <property type="match status" value="1"/>
</dbReference>
<sequence length="178" mass="20215">MAAFRQGDSVAGAKLIEVFYPELKRMAASKLRGERQGHSWQPTLLVNELYLQLVKIKALQPDDQDRPNDRAAFLALSGQIMKRLLIHHARPLSAKAQKVPLWEDVKCVDDGGLAEVESLLSRLDAMKPMLRAIVEMKVFEGRTSAEVAAELKCSPITVHRYWQFAKRWLKEEWHPDAG</sequence>
<evidence type="ECO:0000313" key="2">
    <source>
        <dbReference type="EMBL" id="QOY85863.1"/>
    </source>
</evidence>
<reference evidence="2 3" key="1">
    <citation type="submission" date="2020-10" db="EMBL/GenBank/DDBJ databases">
        <title>Complete genome sequence of Paludibaculum fermentans P105T, a facultatively anaerobic acidobacterium capable of dissimilatory Fe(III) reduction.</title>
        <authorList>
            <person name="Dedysh S.N."/>
            <person name="Beletsky A.V."/>
            <person name="Kulichevskaya I.S."/>
            <person name="Mardanov A.V."/>
            <person name="Ravin N.V."/>
        </authorList>
    </citation>
    <scope>NUCLEOTIDE SEQUENCE [LARGE SCALE GENOMIC DNA]</scope>
    <source>
        <strain evidence="2 3">P105</strain>
    </source>
</reference>
<feature type="domain" description="RNA polymerase sigma-70 ECF-like HTH" evidence="1">
    <location>
        <begin position="3"/>
        <end position="174"/>
    </location>
</feature>
<dbReference type="AlphaFoldDB" id="A0A7S7NLL1"/>
<protein>
    <submittedName>
        <fullName evidence="2">RNA polymerase subunit sigma-24</fullName>
    </submittedName>
</protein>
<dbReference type="InterPro" id="IPR053812">
    <property type="entry name" value="HTH_Sigma70_ECF-like"/>
</dbReference>
<dbReference type="KEGG" id="pfer:IRI77_23985"/>
<dbReference type="InterPro" id="IPR036388">
    <property type="entry name" value="WH-like_DNA-bd_sf"/>
</dbReference>
<keyword evidence="3" id="KW-1185">Reference proteome</keyword>
<dbReference type="InterPro" id="IPR013324">
    <property type="entry name" value="RNA_pol_sigma_r3/r4-like"/>
</dbReference>
<dbReference type="SUPFAM" id="SSF88659">
    <property type="entry name" value="Sigma3 and sigma4 domains of RNA polymerase sigma factors"/>
    <property type="match status" value="1"/>
</dbReference>
<evidence type="ECO:0000259" key="1">
    <source>
        <dbReference type="Pfam" id="PF07638"/>
    </source>
</evidence>
<name>A0A7S7NLL1_PALFE</name>
<dbReference type="EMBL" id="CP063849">
    <property type="protein sequence ID" value="QOY85863.1"/>
    <property type="molecule type" value="Genomic_DNA"/>
</dbReference>